<feature type="compositionally biased region" description="Low complexity" evidence="1">
    <location>
        <begin position="93"/>
        <end position="111"/>
    </location>
</feature>
<feature type="region of interest" description="Disordered" evidence="1">
    <location>
        <begin position="1"/>
        <end position="125"/>
    </location>
</feature>
<gene>
    <name evidence="2" type="ORF">P154DRAFT_577829</name>
</gene>
<feature type="compositionally biased region" description="Basic and acidic residues" evidence="1">
    <location>
        <begin position="54"/>
        <end position="63"/>
    </location>
</feature>
<reference evidence="2" key="1">
    <citation type="journal article" date="2020" name="Stud. Mycol.">
        <title>101 Dothideomycetes genomes: a test case for predicting lifestyles and emergence of pathogens.</title>
        <authorList>
            <person name="Haridas S."/>
            <person name="Albert R."/>
            <person name="Binder M."/>
            <person name="Bloem J."/>
            <person name="Labutti K."/>
            <person name="Salamov A."/>
            <person name="Andreopoulos B."/>
            <person name="Baker S."/>
            <person name="Barry K."/>
            <person name="Bills G."/>
            <person name="Bluhm B."/>
            <person name="Cannon C."/>
            <person name="Castanera R."/>
            <person name="Culley D."/>
            <person name="Daum C."/>
            <person name="Ezra D."/>
            <person name="Gonzalez J."/>
            <person name="Henrissat B."/>
            <person name="Kuo A."/>
            <person name="Liang C."/>
            <person name="Lipzen A."/>
            <person name="Lutzoni F."/>
            <person name="Magnuson J."/>
            <person name="Mondo S."/>
            <person name="Nolan M."/>
            <person name="Ohm R."/>
            <person name="Pangilinan J."/>
            <person name="Park H.-J."/>
            <person name="Ramirez L."/>
            <person name="Alfaro M."/>
            <person name="Sun H."/>
            <person name="Tritt A."/>
            <person name="Yoshinaga Y."/>
            <person name="Zwiers L.-H."/>
            <person name="Turgeon B."/>
            <person name="Goodwin S."/>
            <person name="Spatafora J."/>
            <person name="Crous P."/>
            <person name="Grigoriev I."/>
        </authorList>
    </citation>
    <scope>NUCLEOTIDE SEQUENCE</scope>
    <source>
        <strain evidence="2">CBS 123094</strain>
    </source>
</reference>
<protein>
    <submittedName>
        <fullName evidence="2">Uncharacterized protein</fullName>
    </submittedName>
</protein>
<dbReference type="EMBL" id="ML977603">
    <property type="protein sequence ID" value="KAF1998484.1"/>
    <property type="molecule type" value="Genomic_DNA"/>
</dbReference>
<organism evidence="2 3">
    <name type="scientific">Amniculicola lignicola CBS 123094</name>
    <dbReference type="NCBI Taxonomy" id="1392246"/>
    <lineage>
        <taxon>Eukaryota</taxon>
        <taxon>Fungi</taxon>
        <taxon>Dikarya</taxon>
        <taxon>Ascomycota</taxon>
        <taxon>Pezizomycotina</taxon>
        <taxon>Dothideomycetes</taxon>
        <taxon>Pleosporomycetidae</taxon>
        <taxon>Pleosporales</taxon>
        <taxon>Amniculicolaceae</taxon>
        <taxon>Amniculicola</taxon>
    </lineage>
</organism>
<evidence type="ECO:0000256" key="1">
    <source>
        <dbReference type="SAM" id="MobiDB-lite"/>
    </source>
</evidence>
<evidence type="ECO:0000313" key="2">
    <source>
        <dbReference type="EMBL" id="KAF1998484.1"/>
    </source>
</evidence>
<evidence type="ECO:0000313" key="3">
    <source>
        <dbReference type="Proteomes" id="UP000799779"/>
    </source>
</evidence>
<dbReference type="Proteomes" id="UP000799779">
    <property type="component" value="Unassembled WGS sequence"/>
</dbReference>
<feature type="compositionally biased region" description="Polar residues" evidence="1">
    <location>
        <begin position="72"/>
        <end position="82"/>
    </location>
</feature>
<feature type="non-terminal residue" evidence="2">
    <location>
        <position position="1"/>
    </location>
</feature>
<proteinExistence type="predicted"/>
<accession>A0A6A5WC41</accession>
<dbReference type="AlphaFoldDB" id="A0A6A5WC41"/>
<name>A0A6A5WC41_9PLEO</name>
<keyword evidence="3" id="KW-1185">Reference proteome</keyword>
<sequence>GEAGATGGAKQSEAGAGDSWAGTGGNGRPVGQARSGRRADGQARLARWAATAGEGRDVGRCDRQQWQQWQQRPTTARYTSLAHTDREASTAGSQRRGAASSEQQRASSSRRGPAEGRGSCGGQRVGLMAAGFPALGRWCNLNLDGEAGTAATGAACGRAGRELRA</sequence>